<gene>
    <name evidence="1" type="ORF">ACFQS8_15810</name>
</gene>
<keyword evidence="2" id="KW-1185">Reference proteome</keyword>
<evidence type="ECO:0000313" key="2">
    <source>
        <dbReference type="Proteomes" id="UP001596492"/>
    </source>
</evidence>
<evidence type="ECO:0000313" key="1">
    <source>
        <dbReference type="EMBL" id="MFC7293088.1"/>
    </source>
</evidence>
<proteinExistence type="predicted"/>
<protein>
    <submittedName>
        <fullName evidence="1">Uncharacterized protein</fullName>
    </submittedName>
</protein>
<dbReference type="RefSeq" id="WP_382169191.1">
    <property type="nucleotide sequence ID" value="NZ_JBHTBR010000009.1"/>
</dbReference>
<accession>A0ABW2IQ90</accession>
<dbReference type="EMBL" id="JBHTBR010000009">
    <property type="protein sequence ID" value="MFC7293088.1"/>
    <property type="molecule type" value="Genomic_DNA"/>
</dbReference>
<name>A0ABW2IQ90_9PROT</name>
<comment type="caution">
    <text evidence="1">The sequence shown here is derived from an EMBL/GenBank/DDBJ whole genome shotgun (WGS) entry which is preliminary data.</text>
</comment>
<dbReference type="Proteomes" id="UP001596492">
    <property type="component" value="Unassembled WGS sequence"/>
</dbReference>
<sequence>MNNPPITNDNVKNFNRLEIIDENGRAYVNIDVKEIDFSVQDDGKTLKFFVRSTPLLQEE</sequence>
<reference evidence="2" key="1">
    <citation type="journal article" date="2019" name="Int. J. Syst. Evol. Microbiol.">
        <title>The Global Catalogue of Microorganisms (GCM) 10K type strain sequencing project: providing services to taxonomists for standard genome sequencing and annotation.</title>
        <authorList>
            <consortium name="The Broad Institute Genomics Platform"/>
            <consortium name="The Broad Institute Genome Sequencing Center for Infectious Disease"/>
            <person name="Wu L."/>
            <person name="Ma J."/>
        </authorList>
    </citation>
    <scope>NUCLEOTIDE SEQUENCE [LARGE SCALE GENOMIC DNA]</scope>
    <source>
        <strain evidence="2">CCUG 51308</strain>
    </source>
</reference>
<organism evidence="1 2">
    <name type="scientific">Hirschia litorea</name>
    <dbReference type="NCBI Taxonomy" id="1199156"/>
    <lineage>
        <taxon>Bacteria</taxon>
        <taxon>Pseudomonadati</taxon>
        <taxon>Pseudomonadota</taxon>
        <taxon>Alphaproteobacteria</taxon>
        <taxon>Hyphomonadales</taxon>
        <taxon>Hyphomonadaceae</taxon>
        <taxon>Hirschia</taxon>
    </lineage>
</organism>